<dbReference type="EMBL" id="SJPH01000010">
    <property type="protein sequence ID" value="TWT40784.1"/>
    <property type="molecule type" value="Genomic_DNA"/>
</dbReference>
<feature type="transmembrane region" description="Helical" evidence="1">
    <location>
        <begin position="21"/>
        <end position="45"/>
    </location>
</feature>
<feature type="domain" description="DUF1559" evidence="2">
    <location>
        <begin position="49"/>
        <end position="83"/>
    </location>
</feature>
<dbReference type="Pfam" id="PF07596">
    <property type="entry name" value="SBP_bac_10"/>
    <property type="match status" value="1"/>
</dbReference>
<protein>
    <submittedName>
        <fullName evidence="3">Putative major pilin subunit</fullName>
    </submittedName>
</protein>
<dbReference type="PANTHER" id="PTHR30093:SF2">
    <property type="entry name" value="TYPE II SECRETION SYSTEM PROTEIN H"/>
    <property type="match status" value="1"/>
</dbReference>
<dbReference type="InterPro" id="IPR011453">
    <property type="entry name" value="DUF1559"/>
</dbReference>
<dbReference type="RefSeq" id="WP_197525082.1">
    <property type="nucleotide sequence ID" value="NZ_SJPH01000010.1"/>
</dbReference>
<organism evidence="3 4">
    <name type="scientific">Botrimarina hoheduenensis</name>
    <dbReference type="NCBI Taxonomy" id="2528000"/>
    <lineage>
        <taxon>Bacteria</taxon>
        <taxon>Pseudomonadati</taxon>
        <taxon>Planctomycetota</taxon>
        <taxon>Planctomycetia</taxon>
        <taxon>Pirellulales</taxon>
        <taxon>Lacipirellulaceae</taxon>
        <taxon>Botrimarina</taxon>
    </lineage>
</organism>
<evidence type="ECO:0000256" key="1">
    <source>
        <dbReference type="SAM" id="Phobius"/>
    </source>
</evidence>
<dbReference type="Proteomes" id="UP000318995">
    <property type="component" value="Unassembled WGS sequence"/>
</dbReference>
<dbReference type="SUPFAM" id="SSF54523">
    <property type="entry name" value="Pili subunits"/>
    <property type="match status" value="1"/>
</dbReference>
<dbReference type="PANTHER" id="PTHR30093">
    <property type="entry name" value="GENERAL SECRETION PATHWAY PROTEIN G"/>
    <property type="match status" value="1"/>
</dbReference>
<dbReference type="InterPro" id="IPR045584">
    <property type="entry name" value="Pilin-like"/>
</dbReference>
<dbReference type="Pfam" id="PF07963">
    <property type="entry name" value="N_methyl"/>
    <property type="match status" value="1"/>
</dbReference>
<sequence length="289" mass="32657">MNLMSIRSTSLVRVPRSPRRSATGFTLVELLVVIAIIGILVAMLLPAVQAARARARYTQCMNNLRQCGLLTIMYRDTHKGRFPHPVDDLGGWEEVDNPEFDQPDGPDEEDELETVGGLEYSTKVIGSNNFRVSPNRKWARSTNERDLRKVLPERFGVEAAMVLNNYIEPYSGIFNCPDLVEMAAAWGNTYSFSARPSSMLLKPPVADPDKMKNTWWMWCNVIDIPPLSGWRGFALDSSITRIGKADPMYDYYKGLFQPAHALMSDRGCGRNVLFFDGHVEYHSEGCIDW</sequence>
<dbReference type="PROSITE" id="PS00409">
    <property type="entry name" value="PROKAR_NTER_METHYL"/>
    <property type="match status" value="1"/>
</dbReference>
<keyword evidence="1" id="KW-0812">Transmembrane</keyword>
<accession>A0A5C5VQB6</accession>
<keyword evidence="4" id="KW-1185">Reference proteome</keyword>
<proteinExistence type="predicted"/>
<comment type="caution">
    <text evidence="3">The sequence shown here is derived from an EMBL/GenBank/DDBJ whole genome shotgun (WGS) entry which is preliminary data.</text>
</comment>
<keyword evidence="1" id="KW-1133">Transmembrane helix</keyword>
<dbReference type="InterPro" id="IPR012902">
    <property type="entry name" value="N_methyl_site"/>
</dbReference>
<reference evidence="3 4" key="1">
    <citation type="submission" date="2019-02" db="EMBL/GenBank/DDBJ databases">
        <title>Deep-cultivation of Planctomycetes and their phenomic and genomic characterization uncovers novel biology.</title>
        <authorList>
            <person name="Wiegand S."/>
            <person name="Jogler M."/>
            <person name="Boedeker C."/>
            <person name="Pinto D."/>
            <person name="Vollmers J."/>
            <person name="Rivas-Marin E."/>
            <person name="Kohn T."/>
            <person name="Peeters S.H."/>
            <person name="Heuer A."/>
            <person name="Rast P."/>
            <person name="Oberbeckmann S."/>
            <person name="Bunk B."/>
            <person name="Jeske O."/>
            <person name="Meyerdierks A."/>
            <person name="Storesund J.E."/>
            <person name="Kallscheuer N."/>
            <person name="Luecker S."/>
            <person name="Lage O.M."/>
            <person name="Pohl T."/>
            <person name="Merkel B.J."/>
            <person name="Hornburger P."/>
            <person name="Mueller R.-W."/>
            <person name="Bruemmer F."/>
            <person name="Labrenz M."/>
            <person name="Spormann A.M."/>
            <person name="Op Den Camp H."/>
            <person name="Overmann J."/>
            <person name="Amann R."/>
            <person name="Jetten M.S.M."/>
            <person name="Mascher T."/>
            <person name="Medema M.H."/>
            <person name="Devos D.P."/>
            <person name="Kaster A.-K."/>
            <person name="Ovreas L."/>
            <person name="Rohde M."/>
            <person name="Galperin M.Y."/>
            <person name="Jogler C."/>
        </authorList>
    </citation>
    <scope>NUCLEOTIDE SEQUENCE [LARGE SCALE GENOMIC DNA]</scope>
    <source>
        <strain evidence="3 4">Pla111</strain>
    </source>
</reference>
<dbReference type="Gene3D" id="3.30.700.10">
    <property type="entry name" value="Glycoprotein, Type 4 Pilin"/>
    <property type="match status" value="1"/>
</dbReference>
<gene>
    <name evidence="3" type="ORF">Pla111_32020</name>
</gene>
<dbReference type="AlphaFoldDB" id="A0A5C5VQB6"/>
<keyword evidence="1" id="KW-0472">Membrane</keyword>
<name>A0A5C5VQB6_9BACT</name>
<evidence type="ECO:0000259" key="2">
    <source>
        <dbReference type="Pfam" id="PF07596"/>
    </source>
</evidence>
<dbReference type="NCBIfam" id="TIGR02532">
    <property type="entry name" value="IV_pilin_GFxxxE"/>
    <property type="match status" value="1"/>
</dbReference>
<evidence type="ECO:0000313" key="3">
    <source>
        <dbReference type="EMBL" id="TWT40784.1"/>
    </source>
</evidence>
<evidence type="ECO:0000313" key="4">
    <source>
        <dbReference type="Proteomes" id="UP000318995"/>
    </source>
</evidence>